<evidence type="ECO:0000313" key="3">
    <source>
        <dbReference type="Proteomes" id="UP000823749"/>
    </source>
</evidence>
<organism evidence="2 3">
    <name type="scientific">Rhododendron griersonianum</name>
    <dbReference type="NCBI Taxonomy" id="479676"/>
    <lineage>
        <taxon>Eukaryota</taxon>
        <taxon>Viridiplantae</taxon>
        <taxon>Streptophyta</taxon>
        <taxon>Embryophyta</taxon>
        <taxon>Tracheophyta</taxon>
        <taxon>Spermatophyta</taxon>
        <taxon>Magnoliopsida</taxon>
        <taxon>eudicotyledons</taxon>
        <taxon>Gunneridae</taxon>
        <taxon>Pentapetalae</taxon>
        <taxon>asterids</taxon>
        <taxon>Ericales</taxon>
        <taxon>Ericaceae</taxon>
        <taxon>Ericoideae</taxon>
        <taxon>Rhodoreae</taxon>
        <taxon>Rhododendron</taxon>
    </lineage>
</organism>
<sequence length="226" mass="25207">MATMAEAPDENTIAPPSPPPSHSDYSTPLSQSKIPADATPWIDYAVEQARVAQKTVEETLDFAISTTRSRLDRFLSTGSAHLHTTVDSLQDLKSDYVVYEDMVFGKIKEGIIVAASHPVASCSAAVGLGFLALKICKWSFHRNFRCLVSEMWKTLYGFLFQKRALQAEEELTRGRTKLRFVSIDGVKCIVQGIFHVQTSKFFTDKQGSRSKVSFVQLIRLKDKQGV</sequence>
<dbReference type="PANTHER" id="PTHR34554:SF1">
    <property type="entry name" value="ALANINE-TRNA LIGASE"/>
    <property type="match status" value="1"/>
</dbReference>
<dbReference type="InterPro" id="IPR053284">
    <property type="entry name" value="RGS1-HXK1_interactor"/>
</dbReference>
<gene>
    <name evidence="2" type="ORF">RHGRI_001373</name>
</gene>
<name>A0AAV6LJZ7_9ERIC</name>
<evidence type="ECO:0000313" key="2">
    <source>
        <dbReference type="EMBL" id="KAG5565463.1"/>
    </source>
</evidence>
<dbReference type="Proteomes" id="UP000823749">
    <property type="component" value="Chromosome 1"/>
</dbReference>
<protein>
    <submittedName>
        <fullName evidence="2">Uncharacterized protein</fullName>
    </submittedName>
</protein>
<keyword evidence="3" id="KW-1185">Reference proteome</keyword>
<proteinExistence type="predicted"/>
<comment type="caution">
    <text evidence="2">The sequence shown here is derived from an EMBL/GenBank/DDBJ whole genome shotgun (WGS) entry which is preliminary data.</text>
</comment>
<reference evidence="2" key="1">
    <citation type="submission" date="2020-08" db="EMBL/GenBank/DDBJ databases">
        <title>Plant Genome Project.</title>
        <authorList>
            <person name="Zhang R.-G."/>
        </authorList>
    </citation>
    <scope>NUCLEOTIDE SEQUENCE</scope>
    <source>
        <strain evidence="2">WSP0</strain>
        <tissue evidence="2">Leaf</tissue>
    </source>
</reference>
<dbReference type="AlphaFoldDB" id="A0AAV6LJZ7"/>
<dbReference type="EMBL" id="JACTNZ010000001">
    <property type="protein sequence ID" value="KAG5565463.1"/>
    <property type="molecule type" value="Genomic_DNA"/>
</dbReference>
<feature type="region of interest" description="Disordered" evidence="1">
    <location>
        <begin position="1"/>
        <end position="32"/>
    </location>
</feature>
<accession>A0AAV6LJZ7</accession>
<dbReference type="PANTHER" id="PTHR34554">
    <property type="entry name" value="RGS1-HXK1-INTERACTING PROTEIN 1"/>
    <property type="match status" value="1"/>
</dbReference>
<evidence type="ECO:0000256" key="1">
    <source>
        <dbReference type="SAM" id="MobiDB-lite"/>
    </source>
</evidence>